<evidence type="ECO:0000313" key="2">
    <source>
        <dbReference type="EMBL" id="KPL87657.1"/>
    </source>
</evidence>
<sequence>MKNISEESNRVLLQRAIGAVKAGDHEEAQFLLEWLLMRDITREQRVQTLYLLATIQADPAHKRRYLHEALALDPWHPEARRALAQLEGRLDPDDIIDPNQPTSAENAAPAAHPSEARRFVCIQCGGQLAFLPQGTKLHCAHCGHTVSLLQALDEGAAVEERDFFVDLVTRRGHTSATRARTFTCHTCGATYLSETLSLAFTCPYCHSAYVAEQEETRDIVPPEGVIPMHLSANEAEHAIRAWLTAQKMKSVAHVEPPHGVYLPVWTFDIGGVLIYTYRIVRTRNDDEIGFWNSGLGGPTEEIVRSEWPVLADDIPVLATHSLPADLAPCVRTFDFRGVQPFASEYLAGWPAETYAIPPADASIVARSATLTHERQRLERQVKVSNTLSAIEGFHVDSSRMYVEAFKLVLVPFWLSRYTLRTHTTPFMVVVNGQNGRVCGQTPRTFGNWRKRLRRWLGL</sequence>
<proteinExistence type="predicted"/>
<dbReference type="OrthoDB" id="3182597at2"/>
<accession>A0A0M8K5I0</accession>
<organism evidence="1 3">
    <name type="scientific">Ardenticatena maritima</name>
    <dbReference type="NCBI Taxonomy" id="872965"/>
    <lineage>
        <taxon>Bacteria</taxon>
        <taxon>Bacillati</taxon>
        <taxon>Chloroflexota</taxon>
        <taxon>Ardenticatenia</taxon>
        <taxon>Ardenticatenales</taxon>
        <taxon>Ardenticatenaceae</taxon>
        <taxon>Ardenticatena</taxon>
    </lineage>
</organism>
<reference evidence="3" key="3">
    <citation type="submission" date="2015-08" db="EMBL/GenBank/DDBJ databases">
        <title>Draft Genome Sequence of a Heterotrophic Facultative Anaerobic Bacterium Ardenticatena maritima Strain 110S.</title>
        <authorList>
            <person name="Kawaichi S."/>
            <person name="Yoshida T."/>
            <person name="Sako Y."/>
            <person name="Nakamura R."/>
        </authorList>
    </citation>
    <scope>NUCLEOTIDE SEQUENCE [LARGE SCALE GENOMIC DNA]</scope>
    <source>
        <strain evidence="3">110S</strain>
    </source>
</reference>
<dbReference type="STRING" id="872965.SE16_08555"/>
<dbReference type="EMBL" id="BBZA01000033">
    <property type="protein sequence ID" value="GAP62133.1"/>
    <property type="molecule type" value="Genomic_DNA"/>
</dbReference>
<gene>
    <name evidence="1" type="ORF">ARMA_0556</name>
    <name evidence="2" type="ORF">SE16_08555</name>
</gene>
<dbReference type="Proteomes" id="UP000050502">
    <property type="component" value="Unassembled WGS sequence"/>
</dbReference>
<protein>
    <recommendedName>
        <fullName evidence="5">Tetratricopeptide repeat protein</fullName>
    </recommendedName>
</protein>
<dbReference type="AlphaFoldDB" id="A0A0M8K5I0"/>
<evidence type="ECO:0008006" key="5">
    <source>
        <dbReference type="Google" id="ProtNLM"/>
    </source>
</evidence>
<evidence type="ECO:0000313" key="4">
    <source>
        <dbReference type="Proteomes" id="UP000050502"/>
    </source>
</evidence>
<evidence type="ECO:0000313" key="1">
    <source>
        <dbReference type="EMBL" id="GAP62133.1"/>
    </source>
</evidence>
<dbReference type="FunCoup" id="A0A0M8K5I0">
    <property type="interactions" value="2"/>
</dbReference>
<reference evidence="2 4" key="2">
    <citation type="submission" date="2015-07" db="EMBL/GenBank/DDBJ databases">
        <title>Whole genome sequence of Ardenticatena maritima DSM 23922.</title>
        <authorList>
            <person name="Hemp J."/>
            <person name="Ward L.M."/>
            <person name="Pace L.A."/>
            <person name="Fischer W.W."/>
        </authorList>
    </citation>
    <scope>NUCLEOTIDE SEQUENCE [LARGE SCALE GENOMIC DNA]</scope>
    <source>
        <strain evidence="2 4">110S</strain>
    </source>
</reference>
<dbReference type="InParanoid" id="A0A0M8K5I0"/>
<reference evidence="1 3" key="1">
    <citation type="journal article" date="2015" name="Genome Announc.">
        <title>Draft Genome Sequence of a Heterotrophic Facultative Anaerobic Thermophilic Bacterium, Ardenticatena maritima Strain 110ST.</title>
        <authorList>
            <person name="Kawaichi S."/>
            <person name="Yoshida T."/>
            <person name="Sako Y."/>
            <person name="Nakamura R."/>
        </authorList>
    </citation>
    <scope>NUCLEOTIDE SEQUENCE [LARGE SCALE GENOMIC DNA]</scope>
    <source>
        <strain evidence="1 3">110S</strain>
    </source>
</reference>
<name>A0A0M8K5I0_9CHLR</name>
<dbReference type="RefSeq" id="WP_054492052.1">
    <property type="nucleotide sequence ID" value="NZ_BBZA01000033.1"/>
</dbReference>
<keyword evidence="3" id="KW-1185">Reference proteome</keyword>
<dbReference type="EMBL" id="LGKN01000005">
    <property type="protein sequence ID" value="KPL87657.1"/>
    <property type="molecule type" value="Genomic_DNA"/>
</dbReference>
<comment type="caution">
    <text evidence="1">The sequence shown here is derived from an EMBL/GenBank/DDBJ whole genome shotgun (WGS) entry which is preliminary data.</text>
</comment>
<evidence type="ECO:0000313" key="3">
    <source>
        <dbReference type="Proteomes" id="UP000037784"/>
    </source>
</evidence>
<dbReference type="Proteomes" id="UP000037784">
    <property type="component" value="Unassembled WGS sequence"/>
</dbReference>